<evidence type="ECO:0000313" key="3">
    <source>
        <dbReference type="Proteomes" id="UP000823775"/>
    </source>
</evidence>
<feature type="non-terminal residue" evidence="2">
    <location>
        <position position="1"/>
    </location>
</feature>
<feature type="compositionally biased region" description="Basic residues" evidence="1">
    <location>
        <begin position="48"/>
        <end position="57"/>
    </location>
</feature>
<dbReference type="Proteomes" id="UP000823775">
    <property type="component" value="Unassembled WGS sequence"/>
</dbReference>
<sequence length="57" mass="7052">MPQFRKDRYMLNNDIGSRLGDYRLRQLDQEQTNREQQKRMRLPNFHSGARRGPRQQY</sequence>
<feature type="region of interest" description="Disordered" evidence="1">
    <location>
        <begin position="27"/>
        <end position="57"/>
    </location>
</feature>
<proteinExistence type="predicted"/>
<reference evidence="2 3" key="1">
    <citation type="journal article" date="2021" name="BMC Genomics">
        <title>Datura genome reveals duplications of psychoactive alkaloid biosynthetic genes and high mutation rate following tissue culture.</title>
        <authorList>
            <person name="Rajewski A."/>
            <person name="Carter-House D."/>
            <person name="Stajich J."/>
            <person name="Litt A."/>
        </authorList>
    </citation>
    <scope>NUCLEOTIDE SEQUENCE [LARGE SCALE GENOMIC DNA]</scope>
    <source>
        <strain evidence="2">AR-01</strain>
    </source>
</reference>
<protein>
    <submittedName>
        <fullName evidence="2">Uncharacterized protein</fullName>
    </submittedName>
</protein>
<organism evidence="2 3">
    <name type="scientific">Datura stramonium</name>
    <name type="common">Jimsonweed</name>
    <name type="synonym">Common thornapple</name>
    <dbReference type="NCBI Taxonomy" id="4076"/>
    <lineage>
        <taxon>Eukaryota</taxon>
        <taxon>Viridiplantae</taxon>
        <taxon>Streptophyta</taxon>
        <taxon>Embryophyta</taxon>
        <taxon>Tracheophyta</taxon>
        <taxon>Spermatophyta</taxon>
        <taxon>Magnoliopsida</taxon>
        <taxon>eudicotyledons</taxon>
        <taxon>Gunneridae</taxon>
        <taxon>Pentapetalae</taxon>
        <taxon>asterids</taxon>
        <taxon>lamiids</taxon>
        <taxon>Solanales</taxon>
        <taxon>Solanaceae</taxon>
        <taxon>Solanoideae</taxon>
        <taxon>Datureae</taxon>
        <taxon>Datura</taxon>
    </lineage>
</organism>
<keyword evidence="3" id="KW-1185">Reference proteome</keyword>
<evidence type="ECO:0000256" key="1">
    <source>
        <dbReference type="SAM" id="MobiDB-lite"/>
    </source>
</evidence>
<feature type="compositionally biased region" description="Basic and acidic residues" evidence="1">
    <location>
        <begin position="27"/>
        <end position="38"/>
    </location>
</feature>
<evidence type="ECO:0000313" key="2">
    <source>
        <dbReference type="EMBL" id="MCE3051470.1"/>
    </source>
</evidence>
<accession>A0ABS8WPS1</accession>
<dbReference type="EMBL" id="JACEIK010008599">
    <property type="protein sequence ID" value="MCE3051470.1"/>
    <property type="molecule type" value="Genomic_DNA"/>
</dbReference>
<name>A0ABS8WPS1_DATST</name>
<gene>
    <name evidence="2" type="ORF">HAX54_049918</name>
</gene>
<comment type="caution">
    <text evidence="2">The sequence shown here is derived from an EMBL/GenBank/DDBJ whole genome shotgun (WGS) entry which is preliminary data.</text>
</comment>